<dbReference type="SUPFAM" id="SSF55781">
    <property type="entry name" value="GAF domain-like"/>
    <property type="match status" value="1"/>
</dbReference>
<keyword evidence="4" id="KW-0804">Transcription</keyword>
<dbReference type="InterPro" id="IPR029016">
    <property type="entry name" value="GAF-like_dom_sf"/>
</dbReference>
<name>A0A3N2DD31_9MICO</name>
<dbReference type="OrthoDB" id="3688893at2"/>
<dbReference type="InterPro" id="IPR012074">
    <property type="entry name" value="GAF_ANTAR"/>
</dbReference>
<keyword evidence="7" id="KW-1185">Reference proteome</keyword>
<dbReference type="PROSITE" id="PS50921">
    <property type="entry name" value="ANTAR"/>
    <property type="match status" value="1"/>
</dbReference>
<dbReference type="InterPro" id="IPR005561">
    <property type="entry name" value="ANTAR"/>
</dbReference>
<dbReference type="InterPro" id="IPR011006">
    <property type="entry name" value="CheY-like_superfamily"/>
</dbReference>
<keyword evidence="1" id="KW-0808">Transferase</keyword>
<evidence type="ECO:0000256" key="4">
    <source>
        <dbReference type="ARBA" id="ARBA00023163"/>
    </source>
</evidence>
<accession>A0A3N2DD31</accession>
<keyword evidence="3" id="KW-0805">Transcription regulation</keyword>
<dbReference type="EMBL" id="RKHQ01000001">
    <property type="protein sequence ID" value="ROR97632.1"/>
    <property type="molecule type" value="Genomic_DNA"/>
</dbReference>
<evidence type="ECO:0000256" key="3">
    <source>
        <dbReference type="ARBA" id="ARBA00023015"/>
    </source>
</evidence>
<dbReference type="InterPro" id="IPR003018">
    <property type="entry name" value="GAF"/>
</dbReference>
<dbReference type="Pfam" id="PF13185">
    <property type="entry name" value="GAF_2"/>
    <property type="match status" value="1"/>
</dbReference>
<dbReference type="AlphaFoldDB" id="A0A3N2DD31"/>
<reference evidence="6 7" key="1">
    <citation type="submission" date="2018-11" db="EMBL/GenBank/DDBJ databases">
        <title>Sequencing the genomes of 1000 actinobacteria strains.</title>
        <authorList>
            <person name="Klenk H.-P."/>
        </authorList>
    </citation>
    <scope>NUCLEOTIDE SEQUENCE [LARGE SCALE GENOMIC DNA]</scope>
    <source>
        <strain evidence="6 7">DSM 13521</strain>
    </source>
</reference>
<dbReference type="Gene3D" id="3.30.450.40">
    <property type="match status" value="1"/>
</dbReference>
<dbReference type="GO" id="GO:0003723">
    <property type="term" value="F:RNA binding"/>
    <property type="evidence" value="ECO:0007669"/>
    <property type="project" value="InterPro"/>
</dbReference>
<dbReference type="Proteomes" id="UP000275356">
    <property type="component" value="Unassembled WGS sequence"/>
</dbReference>
<organism evidence="6 7">
    <name type="scientific">Salana multivorans</name>
    <dbReference type="NCBI Taxonomy" id="120377"/>
    <lineage>
        <taxon>Bacteria</taxon>
        <taxon>Bacillati</taxon>
        <taxon>Actinomycetota</taxon>
        <taxon>Actinomycetes</taxon>
        <taxon>Micrococcales</taxon>
        <taxon>Beutenbergiaceae</taxon>
        <taxon>Salana</taxon>
    </lineage>
</organism>
<dbReference type="InterPro" id="IPR036388">
    <property type="entry name" value="WH-like_DNA-bd_sf"/>
</dbReference>
<evidence type="ECO:0000313" key="6">
    <source>
        <dbReference type="EMBL" id="ROR97632.1"/>
    </source>
</evidence>
<comment type="caution">
    <text evidence="6">The sequence shown here is derived from an EMBL/GenBank/DDBJ whole genome shotgun (WGS) entry which is preliminary data.</text>
</comment>
<protein>
    <submittedName>
        <fullName evidence="6">GAF domain-containing protein</fullName>
    </submittedName>
</protein>
<evidence type="ECO:0000313" key="7">
    <source>
        <dbReference type="Proteomes" id="UP000275356"/>
    </source>
</evidence>
<dbReference type="GO" id="GO:0016301">
    <property type="term" value="F:kinase activity"/>
    <property type="evidence" value="ECO:0007669"/>
    <property type="project" value="UniProtKB-KW"/>
</dbReference>
<dbReference type="Gene3D" id="1.10.10.10">
    <property type="entry name" value="Winged helix-like DNA-binding domain superfamily/Winged helix DNA-binding domain"/>
    <property type="match status" value="1"/>
</dbReference>
<dbReference type="PIRSF" id="PIRSF036625">
    <property type="entry name" value="GAF_ANTAR"/>
    <property type="match status" value="1"/>
</dbReference>
<proteinExistence type="predicted"/>
<feature type="domain" description="ANTAR" evidence="5">
    <location>
        <begin position="166"/>
        <end position="227"/>
    </location>
</feature>
<gene>
    <name evidence="6" type="ORF">EDD28_2234</name>
</gene>
<dbReference type="RefSeq" id="WP_123739651.1">
    <property type="nucleotide sequence ID" value="NZ_RKHQ01000001.1"/>
</dbReference>
<dbReference type="Pfam" id="PF03861">
    <property type="entry name" value="ANTAR"/>
    <property type="match status" value="1"/>
</dbReference>
<dbReference type="SUPFAM" id="SSF52172">
    <property type="entry name" value="CheY-like"/>
    <property type="match status" value="1"/>
</dbReference>
<evidence type="ECO:0000256" key="2">
    <source>
        <dbReference type="ARBA" id="ARBA00022777"/>
    </source>
</evidence>
<dbReference type="SMART" id="SM01012">
    <property type="entry name" value="ANTAR"/>
    <property type="match status" value="1"/>
</dbReference>
<sequence length="254" mass="26639">MPPSNEAEQLTDAASAWHQETAAPDAGASIAASMLELIPGTAHASLTIRRQQSFHSLGSTSDCARELDQAQYVLNEGPCVDTVVDAADAVDGSPWLRSGDTAGDPRWPRWGPVAAEAGVHSVLAVRLLSGTQVIGALNLYGERPGLFTDPDDIDLAVLLATHAALALSSVSLVADLRTAVSSRHTIGIAQGILMERFGFDQEAAFALLRRISSTSNIKLRMVAQRLIATRELPIGPDDDAGVPATPATATEDVA</sequence>
<keyword evidence="2" id="KW-0418">Kinase</keyword>
<evidence type="ECO:0000256" key="1">
    <source>
        <dbReference type="ARBA" id="ARBA00022679"/>
    </source>
</evidence>
<evidence type="ECO:0000259" key="5">
    <source>
        <dbReference type="PROSITE" id="PS50921"/>
    </source>
</evidence>